<proteinExistence type="predicted"/>
<name>A0A942TJN4_9BACI</name>
<reference evidence="3 4" key="1">
    <citation type="submission" date="2021-05" db="EMBL/GenBank/DDBJ databases">
        <title>Novel Bacillus species.</title>
        <authorList>
            <person name="Liu G."/>
        </authorList>
    </citation>
    <scope>NUCLEOTIDE SEQUENCE [LARGE SCALE GENOMIC DNA]</scope>
    <source>
        <strain evidence="3 4">FJAT-49732</strain>
    </source>
</reference>
<dbReference type="PANTHER" id="PTHR45266:SF3">
    <property type="entry name" value="OXALOACETATE DECARBOXYLASE ALPHA CHAIN"/>
    <property type="match status" value="1"/>
</dbReference>
<dbReference type="InterPro" id="IPR000089">
    <property type="entry name" value="Biotin_lipoyl"/>
</dbReference>
<dbReference type="InterPro" id="IPR011053">
    <property type="entry name" value="Single_hybrid_motif"/>
</dbReference>
<accession>A0A942TJN4</accession>
<organism evidence="3 4">
    <name type="scientific">Lederbergia citrisecunda</name>
    <dbReference type="NCBI Taxonomy" id="2833583"/>
    <lineage>
        <taxon>Bacteria</taxon>
        <taxon>Bacillati</taxon>
        <taxon>Bacillota</taxon>
        <taxon>Bacilli</taxon>
        <taxon>Bacillales</taxon>
        <taxon>Bacillaceae</taxon>
        <taxon>Lederbergia</taxon>
    </lineage>
</organism>
<dbReference type="Gene3D" id="2.40.50.100">
    <property type="match status" value="1"/>
</dbReference>
<dbReference type="PANTHER" id="PTHR45266">
    <property type="entry name" value="OXALOACETATE DECARBOXYLASE ALPHA CHAIN"/>
    <property type="match status" value="1"/>
</dbReference>
<dbReference type="AlphaFoldDB" id="A0A942TJN4"/>
<sequence length="72" mass="8013">MKTIESPITGIVLRIDSSVGEEVSVGQVVIVLESMKMEIPVEMMERGKITEIKVMVDDFINEGDVLLVYESL</sequence>
<evidence type="ECO:0000313" key="3">
    <source>
        <dbReference type="EMBL" id="MBS4198850.1"/>
    </source>
</evidence>
<dbReference type="CDD" id="cd06850">
    <property type="entry name" value="biotinyl_domain"/>
    <property type="match status" value="1"/>
</dbReference>
<gene>
    <name evidence="3" type="ORF">KHA93_04180</name>
</gene>
<dbReference type="PROSITE" id="PS50968">
    <property type="entry name" value="BIOTINYL_LIPOYL"/>
    <property type="match status" value="1"/>
</dbReference>
<dbReference type="RefSeq" id="WP_213109573.1">
    <property type="nucleotide sequence ID" value="NZ_JAGYPJ010000001.1"/>
</dbReference>
<evidence type="ECO:0000256" key="1">
    <source>
        <dbReference type="ARBA" id="ARBA00023267"/>
    </source>
</evidence>
<feature type="domain" description="Lipoyl-binding" evidence="2">
    <location>
        <begin position="1"/>
        <end position="70"/>
    </location>
</feature>
<evidence type="ECO:0000259" key="2">
    <source>
        <dbReference type="PROSITE" id="PS50968"/>
    </source>
</evidence>
<comment type="caution">
    <text evidence="3">The sequence shown here is derived from an EMBL/GenBank/DDBJ whole genome shotgun (WGS) entry which is preliminary data.</text>
</comment>
<dbReference type="EMBL" id="JAGYPJ010000001">
    <property type="protein sequence ID" value="MBS4198850.1"/>
    <property type="molecule type" value="Genomic_DNA"/>
</dbReference>
<dbReference type="InterPro" id="IPR050709">
    <property type="entry name" value="Biotin_Carboxyl_Carrier/Decarb"/>
</dbReference>
<protein>
    <submittedName>
        <fullName evidence="3">Acetyl-CoA carboxylase biotin carboxyl carrier protein subunit</fullName>
    </submittedName>
</protein>
<evidence type="ECO:0000313" key="4">
    <source>
        <dbReference type="Proteomes" id="UP000682713"/>
    </source>
</evidence>
<dbReference type="SUPFAM" id="SSF51230">
    <property type="entry name" value="Single hybrid motif"/>
    <property type="match status" value="1"/>
</dbReference>
<dbReference type="Proteomes" id="UP000682713">
    <property type="component" value="Unassembled WGS sequence"/>
</dbReference>
<dbReference type="Pfam" id="PF00364">
    <property type="entry name" value="Biotin_lipoyl"/>
    <property type="match status" value="1"/>
</dbReference>
<keyword evidence="1" id="KW-0092">Biotin</keyword>
<keyword evidence="4" id="KW-1185">Reference proteome</keyword>